<evidence type="ECO:0000256" key="1">
    <source>
        <dbReference type="SAM" id="MobiDB-lite"/>
    </source>
</evidence>
<evidence type="ECO:0000313" key="2">
    <source>
        <dbReference type="EnsemblPlants" id="Bo2g138910.1"/>
    </source>
</evidence>
<dbReference type="SMR" id="A0A0D3AVZ3"/>
<evidence type="ECO:0000313" key="3">
    <source>
        <dbReference type="Proteomes" id="UP000032141"/>
    </source>
</evidence>
<feature type="region of interest" description="Disordered" evidence="1">
    <location>
        <begin position="1"/>
        <end position="81"/>
    </location>
</feature>
<name>A0A0D3AVZ3_BRAOL</name>
<dbReference type="EnsemblPlants" id="Bo2g138910.1">
    <property type="protein sequence ID" value="Bo2g138910.1"/>
    <property type="gene ID" value="Bo2g138910"/>
</dbReference>
<dbReference type="Proteomes" id="UP000032141">
    <property type="component" value="Chromosome C2"/>
</dbReference>
<keyword evidence="3" id="KW-1185">Reference proteome</keyword>
<feature type="compositionally biased region" description="Polar residues" evidence="1">
    <location>
        <begin position="19"/>
        <end position="28"/>
    </location>
</feature>
<protein>
    <submittedName>
        <fullName evidence="2">Uncharacterized protein</fullName>
    </submittedName>
</protein>
<proteinExistence type="predicted"/>
<organism evidence="2 3">
    <name type="scientific">Brassica oleracea var. oleracea</name>
    <dbReference type="NCBI Taxonomy" id="109376"/>
    <lineage>
        <taxon>Eukaryota</taxon>
        <taxon>Viridiplantae</taxon>
        <taxon>Streptophyta</taxon>
        <taxon>Embryophyta</taxon>
        <taxon>Tracheophyta</taxon>
        <taxon>Spermatophyta</taxon>
        <taxon>Magnoliopsida</taxon>
        <taxon>eudicotyledons</taxon>
        <taxon>Gunneridae</taxon>
        <taxon>Pentapetalae</taxon>
        <taxon>rosids</taxon>
        <taxon>malvids</taxon>
        <taxon>Brassicales</taxon>
        <taxon>Brassicaceae</taxon>
        <taxon>Brassiceae</taxon>
        <taxon>Brassica</taxon>
    </lineage>
</organism>
<dbReference type="HOGENOM" id="CLU_2577157_0_0_1"/>
<sequence>MVKATSLLHLKRQRKTKSEASISVPQSQPATSTASGATSGATSTFPTSSSAPPASATGPRRCRPPGRGQGRPPVRRQPSDP</sequence>
<accession>A0A0D3AVZ3</accession>
<reference evidence="2" key="2">
    <citation type="submission" date="2015-03" db="UniProtKB">
        <authorList>
            <consortium name="EnsemblPlants"/>
        </authorList>
    </citation>
    <scope>IDENTIFICATION</scope>
</reference>
<reference evidence="2 3" key="1">
    <citation type="journal article" date="2014" name="Genome Biol.">
        <title>Transcriptome and methylome profiling reveals relics of genome dominance in the mesopolyploid Brassica oleracea.</title>
        <authorList>
            <person name="Parkin I.A."/>
            <person name="Koh C."/>
            <person name="Tang H."/>
            <person name="Robinson S.J."/>
            <person name="Kagale S."/>
            <person name="Clarke W.E."/>
            <person name="Town C.D."/>
            <person name="Nixon J."/>
            <person name="Krishnakumar V."/>
            <person name="Bidwell S.L."/>
            <person name="Denoeud F."/>
            <person name="Belcram H."/>
            <person name="Links M.G."/>
            <person name="Just J."/>
            <person name="Clarke C."/>
            <person name="Bender T."/>
            <person name="Huebert T."/>
            <person name="Mason A.S."/>
            <person name="Pires J.C."/>
            <person name="Barker G."/>
            <person name="Moore J."/>
            <person name="Walley P.G."/>
            <person name="Manoli S."/>
            <person name="Batley J."/>
            <person name="Edwards D."/>
            <person name="Nelson M.N."/>
            <person name="Wang X."/>
            <person name="Paterson A.H."/>
            <person name="King G."/>
            <person name="Bancroft I."/>
            <person name="Chalhoub B."/>
            <person name="Sharpe A.G."/>
        </authorList>
    </citation>
    <scope>NUCLEOTIDE SEQUENCE</scope>
    <source>
        <strain evidence="2 3">cv. TO1000</strain>
    </source>
</reference>
<feature type="compositionally biased region" description="Low complexity" evidence="1">
    <location>
        <begin position="29"/>
        <end position="59"/>
    </location>
</feature>
<dbReference type="OMA" id="PTFAHEG"/>
<dbReference type="Gramene" id="Bo2g138910.1">
    <property type="protein sequence ID" value="Bo2g138910.1"/>
    <property type="gene ID" value="Bo2g138910"/>
</dbReference>
<dbReference type="AlphaFoldDB" id="A0A0D3AVZ3"/>